<dbReference type="Gene3D" id="3.10.20.30">
    <property type="match status" value="1"/>
</dbReference>
<name>A0A2U9NP31_9STRA</name>
<keyword evidence="1" id="KW-0934">Plastid</keyword>
<accession>A0A2U9NP31</accession>
<dbReference type="PANTHER" id="PTHR34472">
    <property type="entry name" value="SULFUR CARRIER PROTEIN THIS"/>
    <property type="match status" value="1"/>
</dbReference>
<dbReference type="InterPro" id="IPR016155">
    <property type="entry name" value="Mopterin_synth/thiamin_S_b"/>
</dbReference>
<dbReference type="InterPro" id="IPR003749">
    <property type="entry name" value="ThiS/MoaD-like"/>
</dbReference>
<geneLocation type="chloroplast" evidence="1"/>
<proteinExistence type="predicted"/>
<dbReference type="Pfam" id="PF02597">
    <property type="entry name" value="ThiS"/>
    <property type="match status" value="1"/>
</dbReference>
<dbReference type="AlphaFoldDB" id="A0A2U9NP31"/>
<gene>
    <name evidence="1" type="primary">thiS</name>
</gene>
<dbReference type="GeneID" id="36958630"/>
<keyword evidence="1" id="KW-0150">Chloroplast</keyword>
<organism evidence="1">
    <name type="scientific">Guinardia striata</name>
    <dbReference type="NCBI Taxonomy" id="1514137"/>
    <lineage>
        <taxon>Eukaryota</taxon>
        <taxon>Sar</taxon>
        <taxon>Stramenopiles</taxon>
        <taxon>Ochrophyta</taxon>
        <taxon>Bacillariophyta</taxon>
        <taxon>Coscinodiscophyceae</taxon>
        <taxon>Rhizosoleniophycidae</taxon>
        <taxon>Rhizosoleniales</taxon>
        <taxon>Rhizosoleniaceae</taxon>
        <taxon>Guinardia</taxon>
    </lineage>
</organism>
<protein>
    <submittedName>
        <fullName evidence="1">Thiamine biosynthesis protein S</fullName>
    </submittedName>
</protein>
<dbReference type="EMBL" id="MG755796">
    <property type="protein sequence ID" value="AWT38893.1"/>
    <property type="molecule type" value="Genomic_DNA"/>
</dbReference>
<reference evidence="1" key="1">
    <citation type="journal article" date="2018" name="Adv. Bot. Res.">
        <title>Evolution of the Plastid Genomes in Diatoms.</title>
        <authorList>
            <person name="Yu M."/>
            <person name="Ashworth M.P."/>
            <person name="Hajrah N.H."/>
            <person name="Khiyami M.A."/>
            <person name="Sabir M.J."/>
            <person name="Alhebshi A.M."/>
            <person name="Al-Malki A.L."/>
            <person name="Sabir J.S.M."/>
            <person name="Theriot E.C."/>
            <person name="Jansen R.K."/>
        </authorList>
    </citation>
    <scope>NUCLEOTIDE SEQUENCE</scope>
</reference>
<dbReference type="CDD" id="cd00565">
    <property type="entry name" value="Ubl_ThiS"/>
    <property type="match status" value="1"/>
</dbReference>
<sequence>MKTFYLNGQKYSTNDNFSLLDLLSYFDYNLSLLVVEYNSFISTKKDWNQIMISDNDKVEVVTIVGGG</sequence>
<dbReference type="SUPFAM" id="SSF54285">
    <property type="entry name" value="MoaD/ThiS"/>
    <property type="match status" value="1"/>
</dbReference>
<dbReference type="InterPro" id="IPR010035">
    <property type="entry name" value="Thi_S"/>
</dbReference>
<dbReference type="NCBIfam" id="TIGR01683">
    <property type="entry name" value="thiS"/>
    <property type="match status" value="1"/>
</dbReference>
<dbReference type="InterPro" id="IPR012675">
    <property type="entry name" value="Beta-grasp_dom_sf"/>
</dbReference>
<dbReference type="RefSeq" id="YP_009496321.1">
    <property type="nucleotide sequence ID" value="NC_037998.1"/>
</dbReference>
<dbReference type="PANTHER" id="PTHR34472:SF1">
    <property type="entry name" value="SULFUR CARRIER PROTEIN THIS"/>
    <property type="match status" value="1"/>
</dbReference>
<evidence type="ECO:0000313" key="1">
    <source>
        <dbReference type="EMBL" id="AWT38893.1"/>
    </source>
</evidence>